<evidence type="ECO:0000313" key="2">
    <source>
        <dbReference type="EMBL" id="AQT04901.1"/>
    </source>
</evidence>
<dbReference type="RefSeq" id="WP_025826533.1">
    <property type="nucleotide sequence ID" value="NZ_BLJP01000008.1"/>
</dbReference>
<dbReference type="EMBL" id="CP014687">
    <property type="protein sequence ID" value="AQT04901.1"/>
    <property type="molecule type" value="Genomic_DNA"/>
</dbReference>
<evidence type="ECO:0000313" key="5">
    <source>
        <dbReference type="Proteomes" id="UP000548726"/>
    </source>
</evidence>
<dbReference type="Proteomes" id="UP000548726">
    <property type="component" value="Unassembled WGS sequence"/>
</dbReference>
<dbReference type="STRING" id="1076596.A0U91_08165"/>
<reference evidence="2 4" key="1">
    <citation type="submission" date="2016-03" db="EMBL/GenBank/DDBJ databases">
        <title>Acetic acid bacteria sequencing.</title>
        <authorList>
            <person name="Brandt J."/>
            <person name="Jakob F."/>
            <person name="Vogel R.F."/>
        </authorList>
    </citation>
    <scope>NUCLEOTIDE SEQUENCE [LARGE SCALE GENOMIC DNA]</scope>
    <source>
        <strain evidence="2 4">TMW2.1084</strain>
    </source>
</reference>
<evidence type="ECO:0000256" key="1">
    <source>
        <dbReference type="SAM" id="SignalP"/>
    </source>
</evidence>
<accession>A0A1U9LEP2</accession>
<gene>
    <name evidence="2" type="ORF">A0U91_08165</name>
    <name evidence="3" type="ORF">DmAi_20660</name>
</gene>
<organism evidence="2 4">
    <name type="scientific">Acetobacter persici</name>
    <dbReference type="NCBI Taxonomy" id="1076596"/>
    <lineage>
        <taxon>Bacteria</taxon>
        <taxon>Pseudomonadati</taxon>
        <taxon>Pseudomonadota</taxon>
        <taxon>Alphaproteobacteria</taxon>
        <taxon>Acetobacterales</taxon>
        <taxon>Acetobacteraceae</taxon>
        <taxon>Acetobacter</taxon>
    </lineage>
</organism>
<evidence type="ECO:0008006" key="6">
    <source>
        <dbReference type="Google" id="ProtNLM"/>
    </source>
</evidence>
<reference evidence="3 5" key="2">
    <citation type="journal article" date="2020" name="Cell Rep.">
        <title>Local necrotic cells trigger systemic immune activation via gut microbiome dysbiosis in Drosophila.</title>
        <authorList>
            <person name="Kosakamoto H."/>
            <person name="Yamauchi T."/>
            <person name="Akuzawa-Tokita Y."/>
            <person name="Nishimura K."/>
            <person name="Soga T."/>
            <person name="Murakami T."/>
            <person name="Mori H."/>
            <person name="Yamamoto K."/>
            <person name="Miyazaki R."/>
            <person name="Koto A."/>
            <person name="Miura M."/>
            <person name="Obata F."/>
        </authorList>
    </citation>
    <scope>NUCLEOTIDE SEQUENCE [LARGE SCALE GENOMIC DNA]</scope>
    <source>
        <strain evidence="3 5">Ai</strain>
    </source>
</reference>
<feature type="chain" id="PRO_5015070796" description="DUF1134 domain-containing protein" evidence="1">
    <location>
        <begin position="29"/>
        <end position="152"/>
    </location>
</feature>
<keyword evidence="1" id="KW-0732">Signal</keyword>
<name>A0A1U9LEP2_9PROT</name>
<dbReference type="Proteomes" id="UP000189055">
    <property type="component" value="Chromosome"/>
</dbReference>
<proteinExistence type="predicted"/>
<evidence type="ECO:0000313" key="3">
    <source>
        <dbReference type="EMBL" id="GFE94007.1"/>
    </source>
</evidence>
<evidence type="ECO:0000313" key="4">
    <source>
        <dbReference type="Proteomes" id="UP000189055"/>
    </source>
</evidence>
<dbReference type="KEGG" id="aper:A0U91_08165"/>
<sequence>MRFSSVASVAAVAALAFSSASMMPAAYAADAMGTPTGKITLSAKSADVGVGYTWGDGKLTYGGHTYKFSVTGGTIAAVGFSKIEGVGTVYNLHRVQDFDGTYGAAHGEATLGNGLGGAVLENKNGVRIKIETATKGARLASSAEGLTLKIEK</sequence>
<feature type="signal peptide" evidence="1">
    <location>
        <begin position="1"/>
        <end position="28"/>
    </location>
</feature>
<dbReference type="AlphaFoldDB" id="A0A1U9LEP2"/>
<dbReference type="EMBL" id="BLJP01000008">
    <property type="protein sequence ID" value="GFE94007.1"/>
    <property type="molecule type" value="Genomic_DNA"/>
</dbReference>
<keyword evidence="5" id="KW-1185">Reference proteome</keyword>
<dbReference type="GeneID" id="95617405"/>
<protein>
    <recommendedName>
        <fullName evidence="6">DUF1134 domain-containing protein</fullName>
    </recommendedName>
</protein>
<dbReference type="OrthoDB" id="8241374at2"/>